<evidence type="ECO:0000256" key="7">
    <source>
        <dbReference type="ARBA" id="ARBA00022989"/>
    </source>
</evidence>
<sequence>MHPPKVTRRSRSKYVAVFAVVAVIVLVLDQGTKAWAKQALSGGNIIEVIPHALRFVLVHNPGASLGFGSGHTWIISVLAIVACVLLAFASAQTDSHEWAVMLGAAFGGAAGNLIDRVAYAQYGLDGRVVDFIDYGWSVGNVADIFLTLAGIGVVALVLRGVAFRSGRDGRKAIMGDEPDGEDTDGDVSGHDEPVVMPRQASQPGEYADGARRDVEPHVESRVAHADNAGTANKDSEVNGQGSEAR</sequence>
<keyword evidence="6 9" id="KW-0378">Hydrolase</keyword>
<feature type="active site" evidence="9">
    <location>
        <position position="130"/>
    </location>
</feature>
<comment type="caution">
    <text evidence="12">The sequence shown here is derived from an EMBL/GenBank/DDBJ whole genome shotgun (WGS) entry which is preliminary data.</text>
</comment>
<keyword evidence="13" id="KW-1185">Reference proteome</keyword>
<comment type="catalytic activity">
    <reaction evidence="9">
        <text>Release of signal peptides from bacterial membrane prolipoproteins. Hydrolyzes -Xaa-Yaa-Zaa-|-(S,diacylglyceryl)Cys-, in which Xaa is hydrophobic (preferably Leu), and Yaa (Ala or Ser) and Zaa (Gly or Ala) have small, neutral side chains.</text>
        <dbReference type="EC" id="3.4.23.36"/>
    </reaction>
</comment>
<dbReference type="GO" id="GO:0005886">
    <property type="term" value="C:plasma membrane"/>
    <property type="evidence" value="ECO:0007669"/>
    <property type="project" value="UniProtKB-SubCell"/>
</dbReference>
<comment type="caution">
    <text evidence="9">Lacks conserved residue(s) required for the propagation of feature annotation.</text>
</comment>
<comment type="similarity">
    <text evidence="1 9 10">Belongs to the peptidase A8 family.</text>
</comment>
<evidence type="ECO:0000256" key="4">
    <source>
        <dbReference type="ARBA" id="ARBA00022692"/>
    </source>
</evidence>
<comment type="pathway">
    <text evidence="9">Protein modification; lipoprotein biosynthesis (signal peptide cleavage).</text>
</comment>
<dbReference type="GO" id="GO:0004190">
    <property type="term" value="F:aspartic-type endopeptidase activity"/>
    <property type="evidence" value="ECO:0007669"/>
    <property type="project" value="UniProtKB-UniRule"/>
</dbReference>
<feature type="transmembrane region" description="Helical" evidence="9">
    <location>
        <begin position="134"/>
        <end position="158"/>
    </location>
</feature>
<feature type="compositionally biased region" description="Basic and acidic residues" evidence="11">
    <location>
        <begin position="208"/>
        <end position="224"/>
    </location>
</feature>
<evidence type="ECO:0000313" key="13">
    <source>
        <dbReference type="Proteomes" id="UP000440041"/>
    </source>
</evidence>
<dbReference type="PANTHER" id="PTHR33695:SF1">
    <property type="entry name" value="LIPOPROTEIN SIGNAL PEPTIDASE"/>
    <property type="match status" value="1"/>
</dbReference>
<organism evidence="12 13">
    <name type="scientific">Bifidobacterium apri</name>
    <dbReference type="NCBI Taxonomy" id="1769423"/>
    <lineage>
        <taxon>Bacteria</taxon>
        <taxon>Bacillati</taxon>
        <taxon>Actinomycetota</taxon>
        <taxon>Actinomycetes</taxon>
        <taxon>Bifidobacteriales</taxon>
        <taxon>Bifidobacteriaceae</taxon>
        <taxon>Bifidobacterium</taxon>
    </lineage>
</organism>
<feature type="region of interest" description="Disordered" evidence="11">
    <location>
        <begin position="169"/>
        <end position="245"/>
    </location>
</feature>
<keyword evidence="12" id="KW-0449">Lipoprotein</keyword>
<gene>
    <name evidence="9" type="primary">lspA</name>
    <name evidence="12" type="ORF">DSM100238_0216</name>
</gene>
<evidence type="ECO:0000256" key="8">
    <source>
        <dbReference type="ARBA" id="ARBA00023136"/>
    </source>
</evidence>
<evidence type="ECO:0000256" key="11">
    <source>
        <dbReference type="SAM" id="MobiDB-lite"/>
    </source>
</evidence>
<reference evidence="12 13" key="1">
    <citation type="submission" date="2019-09" db="EMBL/GenBank/DDBJ databases">
        <title>Characterization of the phylogenetic diversity of two novel species belonging to the genus Bifidobacterium: Bifidobacterium cebidarum sp. nov. and Bifidobacterium leontopitheci sp. nov.</title>
        <authorList>
            <person name="Lugli G.A."/>
            <person name="Duranti S."/>
            <person name="Milani C."/>
            <person name="Turroni F."/>
            <person name="Ventura M."/>
        </authorList>
    </citation>
    <scope>NUCLEOTIDE SEQUENCE [LARGE SCALE GENOMIC DNA]</scope>
    <source>
        <strain evidence="12 13">DSM 100238</strain>
    </source>
</reference>
<keyword evidence="7 9" id="KW-1133">Transmembrane helix</keyword>
<protein>
    <recommendedName>
        <fullName evidence="9">Lipoprotein signal peptidase</fullName>
        <ecNumber evidence="9">3.4.23.36</ecNumber>
    </recommendedName>
    <alternativeName>
        <fullName evidence="9">Prolipoprotein signal peptidase</fullName>
    </alternativeName>
    <alternativeName>
        <fullName evidence="9">Signal peptidase II</fullName>
        <shortName evidence="9">SPase II</shortName>
    </alternativeName>
</protein>
<evidence type="ECO:0000256" key="1">
    <source>
        <dbReference type="ARBA" id="ARBA00006139"/>
    </source>
</evidence>
<evidence type="ECO:0000256" key="3">
    <source>
        <dbReference type="ARBA" id="ARBA00022670"/>
    </source>
</evidence>
<dbReference type="GO" id="GO:0006508">
    <property type="term" value="P:proteolysis"/>
    <property type="evidence" value="ECO:0007669"/>
    <property type="project" value="UniProtKB-KW"/>
</dbReference>
<keyword evidence="2 9" id="KW-1003">Cell membrane</keyword>
<comment type="function">
    <text evidence="9">This protein specifically catalyzes the removal of signal peptides from prolipoproteins.</text>
</comment>
<feature type="compositionally biased region" description="Polar residues" evidence="11">
    <location>
        <begin position="229"/>
        <end position="245"/>
    </location>
</feature>
<dbReference type="AlphaFoldDB" id="A0A6A2W378"/>
<keyword evidence="3 9" id="KW-0645">Protease</keyword>
<evidence type="ECO:0000256" key="9">
    <source>
        <dbReference type="HAMAP-Rule" id="MF_00161"/>
    </source>
</evidence>
<proteinExistence type="inferred from homology"/>
<dbReference type="PRINTS" id="PR00781">
    <property type="entry name" value="LIPOSIGPTASE"/>
</dbReference>
<name>A0A6A2W378_9BIFI</name>
<dbReference type="HAMAP" id="MF_00161">
    <property type="entry name" value="LspA"/>
    <property type="match status" value="1"/>
</dbReference>
<accession>A0A6A2W378</accession>
<feature type="transmembrane region" description="Helical" evidence="9">
    <location>
        <begin position="73"/>
        <end position="91"/>
    </location>
</feature>
<dbReference type="Pfam" id="PF01252">
    <property type="entry name" value="Peptidase_A8"/>
    <property type="match status" value="1"/>
</dbReference>
<comment type="subcellular location">
    <subcellularLocation>
        <location evidence="9">Cell membrane</location>
        <topology evidence="9">Multi-pass membrane protein</topology>
    </subcellularLocation>
</comment>
<keyword evidence="5 9" id="KW-0064">Aspartyl protease</keyword>
<dbReference type="InterPro" id="IPR001872">
    <property type="entry name" value="Peptidase_A8"/>
</dbReference>
<dbReference type="EMBL" id="WBSO01000001">
    <property type="protein sequence ID" value="KAB8301897.1"/>
    <property type="molecule type" value="Genomic_DNA"/>
</dbReference>
<keyword evidence="4 9" id="KW-0812">Transmembrane</keyword>
<dbReference type="PANTHER" id="PTHR33695">
    <property type="entry name" value="LIPOPROTEIN SIGNAL PEPTIDASE"/>
    <property type="match status" value="1"/>
</dbReference>
<evidence type="ECO:0000256" key="10">
    <source>
        <dbReference type="RuleBase" id="RU004181"/>
    </source>
</evidence>
<dbReference type="Proteomes" id="UP000440041">
    <property type="component" value="Unassembled WGS sequence"/>
</dbReference>
<dbReference type="UniPathway" id="UPA00665"/>
<evidence type="ECO:0000313" key="12">
    <source>
        <dbReference type="EMBL" id="KAB8301897.1"/>
    </source>
</evidence>
<feature type="compositionally biased region" description="Acidic residues" evidence="11">
    <location>
        <begin position="176"/>
        <end position="185"/>
    </location>
</feature>
<dbReference type="OrthoDB" id="4308908at2"/>
<evidence type="ECO:0000256" key="5">
    <source>
        <dbReference type="ARBA" id="ARBA00022750"/>
    </source>
</evidence>
<dbReference type="EC" id="3.4.23.36" evidence="9"/>
<feature type="active site" evidence="9">
    <location>
        <position position="143"/>
    </location>
</feature>
<keyword evidence="8 9" id="KW-0472">Membrane</keyword>
<evidence type="ECO:0000256" key="2">
    <source>
        <dbReference type="ARBA" id="ARBA00022475"/>
    </source>
</evidence>
<feature type="transmembrane region" description="Helical" evidence="9">
    <location>
        <begin position="98"/>
        <end position="114"/>
    </location>
</feature>
<evidence type="ECO:0000256" key="6">
    <source>
        <dbReference type="ARBA" id="ARBA00022801"/>
    </source>
</evidence>